<dbReference type="Proteomes" id="UP000515488">
    <property type="component" value="Chromosome"/>
</dbReference>
<dbReference type="AlphaFoldDB" id="A0A6S5JN38"/>
<evidence type="ECO:0000313" key="2">
    <source>
        <dbReference type="Proteomes" id="UP000515488"/>
    </source>
</evidence>
<proteinExistence type="predicted"/>
<protein>
    <submittedName>
        <fullName evidence="1">Uncharacterized protein</fullName>
    </submittedName>
</protein>
<reference evidence="1 2" key="1">
    <citation type="submission" date="2019-12" db="EMBL/GenBank/DDBJ databases">
        <title>complete genome sequences of Enterobacter cloacae str. WP5-S18-CRE-02 isolated from wastewater treatment plant effluent.</title>
        <authorList>
            <person name="Sekizuka T."/>
            <person name="Itokawa K."/>
            <person name="Yatsu K."/>
            <person name="Inamine Y."/>
            <person name="Kuroda M."/>
        </authorList>
    </citation>
    <scope>NUCLEOTIDE SEQUENCE [LARGE SCALE GENOMIC DNA]</scope>
    <source>
        <strain evidence="1 2">WP5-S18-CRE-02</strain>
    </source>
</reference>
<name>A0A6S5JN38_ENTCL</name>
<gene>
    <name evidence="1" type="ORF">WP5S18C02_26790</name>
</gene>
<evidence type="ECO:0000313" key="1">
    <source>
        <dbReference type="EMBL" id="BBS32473.1"/>
    </source>
</evidence>
<dbReference type="EMBL" id="AP022126">
    <property type="protein sequence ID" value="BBS32473.1"/>
    <property type="molecule type" value="Genomic_DNA"/>
</dbReference>
<accession>A0A6S5JN38</accession>
<sequence>MMVPGTLIFTSKRHILILAAWLAHFERLDLLDKPSVELWMQLIAETLIAMRKTHFFIEPSEMGKVWVFEHT</sequence>
<organism evidence="1 2">
    <name type="scientific">Enterobacter cloacae</name>
    <dbReference type="NCBI Taxonomy" id="550"/>
    <lineage>
        <taxon>Bacteria</taxon>
        <taxon>Pseudomonadati</taxon>
        <taxon>Pseudomonadota</taxon>
        <taxon>Gammaproteobacteria</taxon>
        <taxon>Enterobacterales</taxon>
        <taxon>Enterobacteriaceae</taxon>
        <taxon>Enterobacter</taxon>
        <taxon>Enterobacter cloacae complex</taxon>
    </lineage>
</organism>